<feature type="domain" description="Clp R" evidence="4">
    <location>
        <begin position="8"/>
        <end position="169"/>
    </location>
</feature>
<dbReference type="EMBL" id="BSYO01000031">
    <property type="protein sequence ID" value="GMH26366.1"/>
    <property type="molecule type" value="Genomic_DNA"/>
</dbReference>
<evidence type="ECO:0000259" key="4">
    <source>
        <dbReference type="PROSITE" id="PS51903"/>
    </source>
</evidence>
<sequence length="813" mass="89491">MRSGGCTIQQALTPEAAGVVNQAAALARRRGHAQLTPLHVAHTLLSATSGLLRAACLQSHSHPLQCRALELCFNVALSRLPTATSIPILVAHSHQPAISNALVATFKRAQAQQRRGSIENQQQPILAVKIELHQLIVSILDDPSVSRVMREAGFSSTLVKSKVEQSLSAINLTSQAQHLKDSSDQTLALKPAKPRPTDQLIRDEDIATVIGGLISKRTKRSTVIVGECVSTIEGVVRGLMNKVEKGEVPEALRDVKFLPFYLYSFGHLYSEEVDRRIGDLKGSVKGFLDDNKGVILYLGDLKWISDQFRVSGEGDDLQQRRSCINYGPIEHVVLELGRFLSGFGDGERLWLLGIGTFQTYLKCKTGELNSLESILGLHAVTIPADSLGLRLIPDSDLQIPLKPSKRDGGGPSWLLVDAGGCGEEKGGAGAELDVEERSWKRIITCNSDSIALTLPSWLQLYKDEQDPIPVKDLCKKWSSICNSVPNLQPHEPSEKALRFSSPTLEFSCDRTRAMTDPNDSGVRRPASTTSFQDQKQAALLLCLSNPNSTPNSTSSSDVMEIEGAKGFNDYNPESLKILCNALEEKAPWQREIIHEIATAVLTCRSGMRTRRGNDKNREAKEETWLFFEGPDTDAKERIARELARQVFGSERKFVPVSLSTFPSSTTRADSVEECSRNKRARDEQSCSSYVERFAEEVSRDSHGVFFVDGIERADYSSQMAIKKATETGRVINSNGDEISLSDAIIILSCERFRSRSRACPPSVKQKVEDEINTQSVSLDLNISIDDGRVDDDDDDLCVDKIGLLASVDRCITF</sequence>
<gene>
    <name evidence="5" type="ORF">Nepgr_028209</name>
</gene>
<protein>
    <recommendedName>
        <fullName evidence="4">Clp R domain-containing protein</fullName>
    </recommendedName>
</protein>
<dbReference type="InterPro" id="IPR036628">
    <property type="entry name" value="Clp_N_dom_sf"/>
</dbReference>
<evidence type="ECO:0000313" key="5">
    <source>
        <dbReference type="EMBL" id="GMH26366.1"/>
    </source>
</evidence>
<dbReference type="InterPro" id="IPR004176">
    <property type="entry name" value="Clp_R_N"/>
</dbReference>
<dbReference type="PROSITE" id="PS51903">
    <property type="entry name" value="CLP_R"/>
    <property type="match status" value="1"/>
</dbReference>
<comment type="similarity">
    <text evidence="1">Belongs to the ClpA/ClpB family.</text>
</comment>
<dbReference type="Pfam" id="PF02861">
    <property type="entry name" value="Clp_N"/>
    <property type="match status" value="1"/>
</dbReference>
<evidence type="ECO:0000256" key="1">
    <source>
        <dbReference type="ARBA" id="ARBA00008675"/>
    </source>
</evidence>
<name>A0AAD3TC10_NEPGR</name>
<reference evidence="5" key="1">
    <citation type="submission" date="2023-05" db="EMBL/GenBank/DDBJ databases">
        <title>Nepenthes gracilis genome sequencing.</title>
        <authorList>
            <person name="Fukushima K."/>
        </authorList>
    </citation>
    <scope>NUCLEOTIDE SEQUENCE</scope>
    <source>
        <strain evidence="5">SING2019-196</strain>
    </source>
</reference>
<dbReference type="InterPro" id="IPR027417">
    <property type="entry name" value="P-loop_NTPase"/>
</dbReference>
<keyword evidence="2 3" id="KW-0677">Repeat</keyword>
<dbReference type="PANTHER" id="PTHR43572:SF31">
    <property type="entry name" value="PROTEIN SMAX1-LIKE 3"/>
    <property type="match status" value="1"/>
</dbReference>
<evidence type="ECO:0000313" key="6">
    <source>
        <dbReference type="Proteomes" id="UP001279734"/>
    </source>
</evidence>
<dbReference type="AlphaFoldDB" id="A0AAD3TC10"/>
<dbReference type="Proteomes" id="UP001279734">
    <property type="component" value="Unassembled WGS sequence"/>
</dbReference>
<dbReference type="Gene3D" id="3.40.50.300">
    <property type="entry name" value="P-loop containing nucleotide triphosphate hydrolases"/>
    <property type="match status" value="1"/>
</dbReference>
<accession>A0AAD3TC10</accession>
<evidence type="ECO:0000256" key="2">
    <source>
        <dbReference type="ARBA" id="ARBA00022737"/>
    </source>
</evidence>
<dbReference type="InterPro" id="IPR058680">
    <property type="entry name" value="NBD_SMAX1-like"/>
</dbReference>
<comment type="caution">
    <text evidence="5">The sequence shown here is derived from an EMBL/GenBank/DDBJ whole genome shotgun (WGS) entry which is preliminary data.</text>
</comment>
<dbReference type="SUPFAM" id="SSF52540">
    <property type="entry name" value="P-loop containing nucleoside triphosphate hydrolases"/>
    <property type="match status" value="1"/>
</dbReference>
<dbReference type="Gene3D" id="1.10.1780.10">
    <property type="entry name" value="Clp, N-terminal domain"/>
    <property type="match status" value="1"/>
</dbReference>
<dbReference type="PANTHER" id="PTHR43572">
    <property type="entry name" value="CHAPERONE PROTEIN CLPD, CHLOROPLASTIC"/>
    <property type="match status" value="1"/>
</dbReference>
<dbReference type="InterPro" id="IPR051650">
    <property type="entry name" value="SL_signaling_regulator"/>
</dbReference>
<evidence type="ECO:0000256" key="3">
    <source>
        <dbReference type="PROSITE-ProRule" id="PRU01251"/>
    </source>
</evidence>
<organism evidence="5 6">
    <name type="scientific">Nepenthes gracilis</name>
    <name type="common">Slender pitcher plant</name>
    <dbReference type="NCBI Taxonomy" id="150966"/>
    <lineage>
        <taxon>Eukaryota</taxon>
        <taxon>Viridiplantae</taxon>
        <taxon>Streptophyta</taxon>
        <taxon>Embryophyta</taxon>
        <taxon>Tracheophyta</taxon>
        <taxon>Spermatophyta</taxon>
        <taxon>Magnoliopsida</taxon>
        <taxon>eudicotyledons</taxon>
        <taxon>Gunneridae</taxon>
        <taxon>Pentapetalae</taxon>
        <taxon>Caryophyllales</taxon>
        <taxon>Nepenthaceae</taxon>
        <taxon>Nepenthes</taxon>
    </lineage>
</organism>
<proteinExistence type="inferred from homology"/>
<keyword evidence="6" id="KW-1185">Reference proteome</keyword>
<dbReference type="Pfam" id="PF23569">
    <property type="entry name" value="NBD_SMAX1"/>
    <property type="match status" value="1"/>
</dbReference>
<dbReference type="SUPFAM" id="SSF81923">
    <property type="entry name" value="Double Clp-N motif"/>
    <property type="match status" value="1"/>
</dbReference>